<sequence>MENKSEHIIRLYSNKKKAVLMLIGSLLFVAGGIFFVMHPESFDREPLITRMIGILCILFFGLAAIVSVRFLISNRLLLEITNQGLHIGDIHKTFIGWQDISGFKEIAIYSTPIIVILIKNSKAVIDDEPNMIKKKIMQFNMNYGSPYNLSSGNMRIRHKELFRLLNENLMKYSNNNM</sequence>
<name>A0A420FK57_9SPHI</name>
<accession>A0A420FK57</accession>
<proteinExistence type="predicted"/>
<keyword evidence="1" id="KW-1133">Transmembrane helix</keyword>
<evidence type="ECO:0000313" key="3">
    <source>
        <dbReference type="Proteomes" id="UP000286402"/>
    </source>
</evidence>
<dbReference type="RefSeq" id="WP_147420949.1">
    <property type="nucleotide sequence ID" value="NZ_MCAQ01000026.1"/>
</dbReference>
<dbReference type="AlphaFoldDB" id="A0A420FK57"/>
<dbReference type="EMBL" id="MCAQ01000026">
    <property type="protein sequence ID" value="RKF33298.1"/>
    <property type="molecule type" value="Genomic_DNA"/>
</dbReference>
<gene>
    <name evidence="2" type="ORF">BCY89_13455</name>
</gene>
<comment type="caution">
    <text evidence="2">The sequence shown here is derived from an EMBL/GenBank/DDBJ whole genome shotgun (WGS) entry which is preliminary data.</text>
</comment>
<dbReference type="Proteomes" id="UP000286402">
    <property type="component" value="Unassembled WGS sequence"/>
</dbReference>
<keyword evidence="1" id="KW-0812">Transmembrane</keyword>
<reference evidence="2 3" key="1">
    <citation type="submission" date="2016-07" db="EMBL/GenBank/DDBJ databases">
        <title>Genome analysis of Sphingobacterium siyangense T12B17.</title>
        <authorList>
            <person name="Xu D."/>
            <person name="Su Y."/>
            <person name="Zheng S."/>
        </authorList>
    </citation>
    <scope>NUCLEOTIDE SEQUENCE [LARGE SCALE GENOMIC DNA]</scope>
    <source>
        <strain evidence="2 3">T12B17</strain>
    </source>
</reference>
<feature type="transmembrane region" description="Helical" evidence="1">
    <location>
        <begin position="20"/>
        <end position="39"/>
    </location>
</feature>
<evidence type="ECO:0000256" key="1">
    <source>
        <dbReference type="SAM" id="Phobius"/>
    </source>
</evidence>
<organism evidence="2 3">
    <name type="scientific">Sphingobacterium siyangense</name>
    <dbReference type="NCBI Taxonomy" id="459529"/>
    <lineage>
        <taxon>Bacteria</taxon>
        <taxon>Pseudomonadati</taxon>
        <taxon>Bacteroidota</taxon>
        <taxon>Sphingobacteriia</taxon>
        <taxon>Sphingobacteriales</taxon>
        <taxon>Sphingobacteriaceae</taxon>
        <taxon>Sphingobacterium</taxon>
    </lineage>
</organism>
<dbReference type="InterPro" id="IPR048136">
    <property type="entry name" value="STM3941-like"/>
</dbReference>
<keyword evidence="3" id="KW-1185">Reference proteome</keyword>
<dbReference type="NCBIfam" id="NF041635">
    <property type="entry name" value="STM3941_fam"/>
    <property type="match status" value="1"/>
</dbReference>
<keyword evidence="1" id="KW-0472">Membrane</keyword>
<protein>
    <recommendedName>
        <fullName evidence="4">PH (Pleckstrin Homology) domain-containing protein</fullName>
    </recommendedName>
</protein>
<evidence type="ECO:0008006" key="4">
    <source>
        <dbReference type="Google" id="ProtNLM"/>
    </source>
</evidence>
<evidence type="ECO:0000313" key="2">
    <source>
        <dbReference type="EMBL" id="RKF33298.1"/>
    </source>
</evidence>
<feature type="transmembrane region" description="Helical" evidence="1">
    <location>
        <begin position="51"/>
        <end position="72"/>
    </location>
</feature>